<evidence type="ECO:0000256" key="1">
    <source>
        <dbReference type="SAM" id="MobiDB-lite"/>
    </source>
</evidence>
<dbReference type="Gene3D" id="6.10.140.100">
    <property type="match status" value="1"/>
</dbReference>
<name>A0A8J9SU20_PHATR</name>
<protein>
    <submittedName>
        <fullName evidence="2">Uncharacterized protein</fullName>
    </submittedName>
</protein>
<feature type="region of interest" description="Disordered" evidence="1">
    <location>
        <begin position="220"/>
        <end position="298"/>
    </location>
</feature>
<feature type="compositionally biased region" description="Basic and acidic residues" evidence="1">
    <location>
        <begin position="236"/>
        <end position="246"/>
    </location>
</feature>
<dbReference type="PROSITE" id="PS50330">
    <property type="entry name" value="UIM"/>
    <property type="match status" value="1"/>
</dbReference>
<reference evidence="2" key="1">
    <citation type="submission" date="2022-02" db="EMBL/GenBank/DDBJ databases">
        <authorList>
            <person name="Giguere J D."/>
        </authorList>
    </citation>
    <scope>NUCLEOTIDE SEQUENCE</scope>
    <source>
        <strain evidence="2">CCAP 1055/1</strain>
    </source>
</reference>
<dbReference type="Proteomes" id="UP000836788">
    <property type="component" value="Chromosome 1"/>
</dbReference>
<feature type="region of interest" description="Disordered" evidence="1">
    <location>
        <begin position="1"/>
        <end position="24"/>
    </location>
</feature>
<dbReference type="EMBL" id="OU594942">
    <property type="protein sequence ID" value="CAG9276419.1"/>
    <property type="molecule type" value="Genomic_DNA"/>
</dbReference>
<dbReference type="InterPro" id="IPR003903">
    <property type="entry name" value="UIM_dom"/>
</dbReference>
<evidence type="ECO:0000313" key="2">
    <source>
        <dbReference type="EMBL" id="CAG9276419.1"/>
    </source>
</evidence>
<gene>
    <name evidence="2" type="ORF">PTTT1_LOCUS684</name>
</gene>
<proteinExistence type="predicted"/>
<dbReference type="Pfam" id="PF02809">
    <property type="entry name" value="UIM"/>
    <property type="match status" value="3"/>
</dbReference>
<accession>A0A8J9SU20</accession>
<feature type="compositionally biased region" description="Polar residues" evidence="1">
    <location>
        <begin position="1"/>
        <end position="12"/>
    </location>
</feature>
<dbReference type="SMART" id="SM00726">
    <property type="entry name" value="UIM"/>
    <property type="match status" value="3"/>
</dbReference>
<organism evidence="2">
    <name type="scientific">Phaeodactylum tricornutum</name>
    <name type="common">Diatom</name>
    <dbReference type="NCBI Taxonomy" id="2850"/>
    <lineage>
        <taxon>Eukaryota</taxon>
        <taxon>Sar</taxon>
        <taxon>Stramenopiles</taxon>
        <taxon>Ochrophyta</taxon>
        <taxon>Bacillariophyta</taxon>
        <taxon>Bacillariophyceae</taxon>
        <taxon>Bacillariophycidae</taxon>
        <taxon>Naviculales</taxon>
        <taxon>Phaeodactylaceae</taxon>
        <taxon>Phaeodactylum</taxon>
    </lineage>
</organism>
<feature type="compositionally biased region" description="Polar residues" evidence="1">
    <location>
        <begin position="254"/>
        <end position="266"/>
    </location>
</feature>
<dbReference type="AlphaFoldDB" id="A0A8J9SU20"/>
<sequence>MATKISENSYEPRQSRHVSESITPADGDVWQERLAVCEGMTNQGEPKLMIRSFFRNARTHKRVWDEPPSGASNVIHAGAEMRKLAQLQKEELQLTLNMIPSEEAREPEKLIKKKKGLFGRFKRKDKSSHRDESKDLNLQRAIERSMSETQGDAEPVVYFRTESNAGFDHTTHSPSRPTEDEELQLAMALSMSEVSESQHDSTNDFGLSEEELFQRALRASKKFSETESSNSYLSKATDRSDDERRALQHPSGVVTPSASISYQGKTDPNERYRLAVSKTTNKKPPPSCGHSTEDSRLL</sequence>